<protein>
    <submittedName>
        <fullName evidence="1">Uncharacterized protein</fullName>
    </submittedName>
</protein>
<evidence type="ECO:0000313" key="2">
    <source>
        <dbReference type="Proteomes" id="UP001527099"/>
    </source>
</evidence>
<reference evidence="1 2" key="1">
    <citation type="submission" date="2022-05" db="EMBL/GenBank/DDBJ databases">
        <title>Genome Sequencing of Bee-Associated Microbes.</title>
        <authorList>
            <person name="Dunlap C."/>
        </authorList>
    </citation>
    <scope>NUCLEOTIDE SEQUENCE [LARGE SCALE GENOMIC DNA]</scope>
    <source>
        <strain evidence="1 2">NRRL B-14421</strain>
    </source>
</reference>
<accession>A0ABT4GA79</accession>
<keyword evidence="2" id="KW-1185">Reference proteome</keyword>
<evidence type="ECO:0000313" key="1">
    <source>
        <dbReference type="EMBL" id="MCY9693039.1"/>
    </source>
</evidence>
<dbReference type="Proteomes" id="UP001527099">
    <property type="component" value="Unassembled WGS sequence"/>
</dbReference>
<proteinExistence type="predicted"/>
<sequence length="117" mass="13347">MGMRPRDQMLSNIRQLACQHFIKNQPERIQIRSAVDAPVHPAGLLGGHIGGVQLRLVRKPLVDHLHLERAGLHLNRLRAQSGQDQILRMQRLQLLRNLNCHAYDIGQVKLYIVQVVS</sequence>
<dbReference type="EMBL" id="JAMDMX010000026">
    <property type="protein sequence ID" value="MCY9693039.1"/>
    <property type="molecule type" value="Genomic_DNA"/>
</dbReference>
<name>A0ABT4GA79_9BACL</name>
<organism evidence="1 2">
    <name type="scientific">Paenibacillus alginolyticus</name>
    <dbReference type="NCBI Taxonomy" id="59839"/>
    <lineage>
        <taxon>Bacteria</taxon>
        <taxon>Bacillati</taxon>
        <taxon>Bacillota</taxon>
        <taxon>Bacilli</taxon>
        <taxon>Bacillales</taxon>
        <taxon>Paenibacillaceae</taxon>
        <taxon>Paenibacillus</taxon>
    </lineage>
</organism>
<comment type="caution">
    <text evidence="1">The sequence shown here is derived from an EMBL/GenBank/DDBJ whole genome shotgun (WGS) entry which is preliminary data.</text>
</comment>
<gene>
    <name evidence="1" type="ORF">M5X19_09040</name>
</gene>